<evidence type="ECO:0000313" key="2">
    <source>
        <dbReference type="Proteomes" id="UP001058860"/>
    </source>
</evidence>
<dbReference type="EMBL" id="CP088295">
    <property type="protein sequence ID" value="UUY02916.1"/>
    <property type="molecule type" value="Genomic_DNA"/>
</dbReference>
<dbReference type="Proteomes" id="UP001058860">
    <property type="component" value="Chromosome"/>
</dbReference>
<keyword evidence="2" id="KW-1185">Reference proteome</keyword>
<reference evidence="2" key="1">
    <citation type="submission" date="2021-11" db="EMBL/GenBank/DDBJ databases">
        <title>Cultivation dependent microbiological survey of springs from the worlds oldest radium mine currently devoted to the extraction of radon-saturated water.</title>
        <authorList>
            <person name="Kapinusova G."/>
            <person name="Smrhova T."/>
            <person name="Strejcek M."/>
            <person name="Suman J."/>
            <person name="Jani K."/>
            <person name="Pajer P."/>
            <person name="Uhlik O."/>
        </authorList>
    </citation>
    <scope>NUCLEOTIDE SEQUENCE [LARGE SCALE GENOMIC DNA]</scope>
    <source>
        <strain evidence="2">J379</strain>
    </source>
</reference>
<organism evidence="1 2">
    <name type="scientific">Svornostia abyssi</name>
    <dbReference type="NCBI Taxonomy" id="2898438"/>
    <lineage>
        <taxon>Bacteria</taxon>
        <taxon>Bacillati</taxon>
        <taxon>Actinomycetota</taxon>
        <taxon>Thermoleophilia</taxon>
        <taxon>Solirubrobacterales</taxon>
        <taxon>Baekduiaceae</taxon>
        <taxon>Svornostia</taxon>
    </lineage>
</organism>
<evidence type="ECO:0008006" key="3">
    <source>
        <dbReference type="Google" id="ProtNLM"/>
    </source>
</evidence>
<sequence length="71" mass="7519">MGRTTVNLDEQALARAQAALGTTGLSDTINAALAEVSRRRVLEGFDVLRDIDGTPAEVEANRRPEQGVSAP</sequence>
<gene>
    <name evidence="1" type="ORF">LRS13_19850</name>
</gene>
<proteinExistence type="predicted"/>
<protein>
    <recommendedName>
        <fullName evidence="3">Type II toxin-antitoxin system VapB family antitoxin</fullName>
    </recommendedName>
</protein>
<name>A0ABY5PE84_9ACTN</name>
<dbReference type="RefSeq" id="WP_353863438.1">
    <property type="nucleotide sequence ID" value="NZ_CP088295.1"/>
</dbReference>
<accession>A0ABY5PE84</accession>
<evidence type="ECO:0000313" key="1">
    <source>
        <dbReference type="EMBL" id="UUY02916.1"/>
    </source>
</evidence>